<dbReference type="UniPathway" id="UPA00223">
    <property type="reaction ID" value="UER01008"/>
</dbReference>
<accession>A0A1Z4EYA2</accession>
<evidence type="ECO:0000256" key="1">
    <source>
        <dbReference type="ARBA" id="ARBA00001139"/>
    </source>
</evidence>
<dbReference type="InterPro" id="IPR006231">
    <property type="entry name" value="MQO"/>
</dbReference>
<keyword evidence="8 12" id="KW-0560">Oxidoreductase</keyword>
<keyword evidence="11" id="KW-1133">Transmembrane helix</keyword>
<feature type="transmembrane region" description="Helical" evidence="11">
    <location>
        <begin position="20"/>
        <end position="42"/>
    </location>
</feature>
<evidence type="ECO:0000256" key="9">
    <source>
        <dbReference type="ARBA" id="ARBA00030660"/>
    </source>
</evidence>
<reference evidence="13" key="1">
    <citation type="journal article" date="2017" name="Genome Announc.">
        <title>Complete Genome Sequence of Mycobacterium stephanolepidis.</title>
        <authorList>
            <person name="Fukano H."/>
            <person name="Yoshida M."/>
            <person name="Katayama Y."/>
            <person name="Omatsu T."/>
            <person name="Mizutani T."/>
            <person name="Kurata O."/>
            <person name="Wada S."/>
            <person name="Hoshino Y."/>
        </authorList>
    </citation>
    <scope>NUCLEOTIDE SEQUENCE [LARGE SCALE GENOMIC DNA]</scope>
    <source>
        <strain evidence="13">NJB0901</strain>
    </source>
</reference>
<protein>
    <recommendedName>
        <fullName evidence="4">malate dehydrogenase (quinone)</fullName>
        <ecNumber evidence="4">1.1.5.4</ecNumber>
    </recommendedName>
    <alternativeName>
        <fullName evidence="10">MQO</fullName>
    </alternativeName>
    <alternativeName>
        <fullName evidence="9">Malate dehydrogenase [quinone]</fullName>
    </alternativeName>
</protein>
<dbReference type="KEGG" id="mste:MSTE_02608"/>
<evidence type="ECO:0000256" key="2">
    <source>
        <dbReference type="ARBA" id="ARBA00001974"/>
    </source>
</evidence>
<evidence type="ECO:0000256" key="10">
    <source>
        <dbReference type="ARBA" id="ARBA00031550"/>
    </source>
</evidence>
<comment type="pathway">
    <text evidence="3">Carbohydrate metabolism; tricarboxylic acid cycle; oxaloacetate from (S)-malate (quinone route): step 1/1.</text>
</comment>
<evidence type="ECO:0000313" key="12">
    <source>
        <dbReference type="EMBL" id="BAX97917.1"/>
    </source>
</evidence>
<dbReference type="GO" id="GO:0008924">
    <property type="term" value="F:L-malate dehydrogenase (quinone) activity"/>
    <property type="evidence" value="ECO:0007669"/>
    <property type="project" value="UniProtKB-EC"/>
</dbReference>
<keyword evidence="11" id="KW-0472">Membrane</keyword>
<dbReference type="Proteomes" id="UP000217954">
    <property type="component" value="Chromosome"/>
</dbReference>
<proteinExistence type="predicted"/>
<evidence type="ECO:0000256" key="7">
    <source>
        <dbReference type="ARBA" id="ARBA00022827"/>
    </source>
</evidence>
<evidence type="ECO:0000256" key="6">
    <source>
        <dbReference type="ARBA" id="ARBA00022630"/>
    </source>
</evidence>
<keyword evidence="11" id="KW-0812">Transmembrane</keyword>
<dbReference type="AlphaFoldDB" id="A0A1Z4EYA2"/>
<keyword evidence="6" id="KW-0285">Flavoprotein</keyword>
<evidence type="ECO:0000313" key="13">
    <source>
        <dbReference type="Proteomes" id="UP000217954"/>
    </source>
</evidence>
<keyword evidence="13" id="KW-1185">Reference proteome</keyword>
<dbReference type="GO" id="GO:0006099">
    <property type="term" value="P:tricarboxylic acid cycle"/>
    <property type="evidence" value="ECO:0007669"/>
    <property type="project" value="UniProtKB-UniPathway"/>
</dbReference>
<evidence type="ECO:0000256" key="5">
    <source>
        <dbReference type="ARBA" id="ARBA00022532"/>
    </source>
</evidence>
<organism evidence="12 13">
    <name type="scientific">[Mycobacterium] stephanolepidis</name>
    <dbReference type="NCBI Taxonomy" id="1520670"/>
    <lineage>
        <taxon>Bacteria</taxon>
        <taxon>Bacillati</taxon>
        <taxon>Actinomycetota</taxon>
        <taxon>Actinomycetes</taxon>
        <taxon>Mycobacteriales</taxon>
        <taxon>Mycobacteriaceae</taxon>
        <taxon>Mycobacteroides</taxon>
    </lineage>
</organism>
<dbReference type="Pfam" id="PF06039">
    <property type="entry name" value="Mqo"/>
    <property type="match status" value="1"/>
</dbReference>
<name>A0A1Z4EYA2_9MYCO</name>
<evidence type="ECO:0000256" key="11">
    <source>
        <dbReference type="SAM" id="Phobius"/>
    </source>
</evidence>
<evidence type="ECO:0000256" key="4">
    <source>
        <dbReference type="ARBA" id="ARBA00013026"/>
    </source>
</evidence>
<sequence>MSTGRWIDFFTTLRWHNVHVIAAALVQNLSLIGYLITQLAAGPRQRFAQLRRYYPTAEPGDWEFVPAGQRAQLITPDRRRVGVLQQGTELVVSADHTISGLLGASPGASTAVPIMLDALQRCFPERWHTSWHTTMLGAIPAAAEPVWDAAAVTDSTRATARALGLDETRPSS</sequence>
<comment type="catalytic activity">
    <reaction evidence="1">
        <text>(S)-malate + a quinone = a quinol + oxaloacetate</text>
        <dbReference type="Rhea" id="RHEA:46012"/>
        <dbReference type="ChEBI" id="CHEBI:15589"/>
        <dbReference type="ChEBI" id="CHEBI:16452"/>
        <dbReference type="ChEBI" id="CHEBI:24646"/>
        <dbReference type="ChEBI" id="CHEBI:132124"/>
        <dbReference type="EC" id="1.1.5.4"/>
    </reaction>
</comment>
<keyword evidence="7" id="KW-0274">FAD</keyword>
<evidence type="ECO:0000256" key="8">
    <source>
        <dbReference type="ARBA" id="ARBA00023002"/>
    </source>
</evidence>
<dbReference type="EMBL" id="AP018165">
    <property type="protein sequence ID" value="BAX97917.1"/>
    <property type="molecule type" value="Genomic_DNA"/>
</dbReference>
<comment type="cofactor">
    <cofactor evidence="2">
        <name>FAD</name>
        <dbReference type="ChEBI" id="CHEBI:57692"/>
    </cofactor>
</comment>
<reference evidence="12 13" key="2">
    <citation type="journal article" date="2017" name="Int. J. Syst. Evol. Microbiol.">
        <title>Mycobacterium stephanolepidis sp. nov., a rapidly growing species related to Mycobacterium chelonae, isolated from marine teleost fish, Stephanolepis cirrhifer.</title>
        <authorList>
            <person name="Fukano H."/>
            <person name="Wada S."/>
            <person name="Kurata O."/>
            <person name="Katayama K."/>
            <person name="Fujiwara N."/>
            <person name="Hoshino Y."/>
        </authorList>
    </citation>
    <scope>NUCLEOTIDE SEQUENCE [LARGE SCALE GENOMIC DNA]</scope>
    <source>
        <strain evidence="12 13">NJB0901</strain>
    </source>
</reference>
<dbReference type="EC" id="1.1.5.4" evidence="4"/>
<evidence type="ECO:0000256" key="3">
    <source>
        <dbReference type="ARBA" id="ARBA00005012"/>
    </source>
</evidence>
<keyword evidence="5" id="KW-0816">Tricarboxylic acid cycle</keyword>
<gene>
    <name evidence="12" type="primary">mqo_1</name>
    <name evidence="12" type="ORF">MSTE_02608</name>
</gene>